<dbReference type="Proteomes" id="UP000736672">
    <property type="component" value="Unassembled WGS sequence"/>
</dbReference>
<dbReference type="InterPro" id="IPR050121">
    <property type="entry name" value="Cytochrome_P450_monoxygenase"/>
</dbReference>
<dbReference type="AlphaFoldDB" id="A0A9P9JXT3"/>
<keyword evidence="5 6" id="KW-0408">Iron</keyword>
<dbReference type="InterPro" id="IPR002401">
    <property type="entry name" value="Cyt_P450_E_grp-I"/>
</dbReference>
<keyword evidence="7" id="KW-0560">Oxidoreductase</keyword>
<name>A0A9P9JXT3_FUSSL</name>
<dbReference type="InterPro" id="IPR001128">
    <property type="entry name" value="Cyt_P450"/>
</dbReference>
<organism evidence="8 9">
    <name type="scientific">Fusarium solani</name>
    <name type="common">Filamentous fungus</name>
    <dbReference type="NCBI Taxonomy" id="169388"/>
    <lineage>
        <taxon>Eukaryota</taxon>
        <taxon>Fungi</taxon>
        <taxon>Dikarya</taxon>
        <taxon>Ascomycota</taxon>
        <taxon>Pezizomycotina</taxon>
        <taxon>Sordariomycetes</taxon>
        <taxon>Hypocreomycetidae</taxon>
        <taxon>Hypocreales</taxon>
        <taxon>Nectriaceae</taxon>
        <taxon>Fusarium</taxon>
        <taxon>Fusarium solani species complex</taxon>
    </lineage>
</organism>
<dbReference type="InterPro" id="IPR036396">
    <property type="entry name" value="Cyt_P450_sf"/>
</dbReference>
<dbReference type="GO" id="GO:0020037">
    <property type="term" value="F:heme binding"/>
    <property type="evidence" value="ECO:0007669"/>
    <property type="project" value="InterPro"/>
</dbReference>
<evidence type="ECO:0000256" key="6">
    <source>
        <dbReference type="PIRSR" id="PIRSR602401-1"/>
    </source>
</evidence>
<keyword evidence="7" id="KW-0503">Monooxygenase</keyword>
<comment type="similarity">
    <text evidence="2 7">Belongs to the cytochrome P450 family.</text>
</comment>
<dbReference type="GO" id="GO:0005506">
    <property type="term" value="F:iron ion binding"/>
    <property type="evidence" value="ECO:0007669"/>
    <property type="project" value="InterPro"/>
</dbReference>
<feature type="binding site" description="axial binding residue" evidence="6">
    <location>
        <position position="492"/>
    </location>
    <ligand>
        <name>heme</name>
        <dbReference type="ChEBI" id="CHEBI:30413"/>
    </ligand>
    <ligandPart>
        <name>Fe</name>
        <dbReference type="ChEBI" id="CHEBI:18248"/>
    </ligandPart>
</feature>
<dbReference type="SUPFAM" id="SSF48264">
    <property type="entry name" value="Cytochrome P450"/>
    <property type="match status" value="1"/>
</dbReference>
<dbReference type="PROSITE" id="PS00086">
    <property type="entry name" value="CYTOCHROME_P450"/>
    <property type="match status" value="1"/>
</dbReference>
<reference evidence="8" key="1">
    <citation type="journal article" date="2021" name="Nat. Commun.">
        <title>Genetic determinants of endophytism in the Arabidopsis root mycobiome.</title>
        <authorList>
            <person name="Mesny F."/>
            <person name="Miyauchi S."/>
            <person name="Thiergart T."/>
            <person name="Pickel B."/>
            <person name="Atanasova L."/>
            <person name="Karlsson M."/>
            <person name="Huettel B."/>
            <person name="Barry K.W."/>
            <person name="Haridas S."/>
            <person name="Chen C."/>
            <person name="Bauer D."/>
            <person name="Andreopoulos W."/>
            <person name="Pangilinan J."/>
            <person name="LaButti K."/>
            <person name="Riley R."/>
            <person name="Lipzen A."/>
            <person name="Clum A."/>
            <person name="Drula E."/>
            <person name="Henrissat B."/>
            <person name="Kohler A."/>
            <person name="Grigoriev I.V."/>
            <person name="Martin F.M."/>
            <person name="Hacquard S."/>
        </authorList>
    </citation>
    <scope>NUCLEOTIDE SEQUENCE</scope>
    <source>
        <strain evidence="8">FSSC 5 MPI-SDFR-AT-0091</strain>
    </source>
</reference>
<gene>
    <name evidence="8" type="ORF">B0J15DRAFT_406579</name>
</gene>
<evidence type="ECO:0000313" key="8">
    <source>
        <dbReference type="EMBL" id="KAH7237161.1"/>
    </source>
</evidence>
<dbReference type="PANTHER" id="PTHR24305:SF166">
    <property type="entry name" value="CYTOCHROME P450 12A4, MITOCHONDRIAL-RELATED"/>
    <property type="match status" value="1"/>
</dbReference>
<dbReference type="InterPro" id="IPR017972">
    <property type="entry name" value="Cyt_P450_CS"/>
</dbReference>
<dbReference type="OrthoDB" id="5001562at2759"/>
<dbReference type="Gene3D" id="1.10.630.10">
    <property type="entry name" value="Cytochrome P450"/>
    <property type="match status" value="1"/>
</dbReference>
<keyword evidence="3 6" id="KW-0349">Heme</keyword>
<dbReference type="GO" id="GO:0016705">
    <property type="term" value="F:oxidoreductase activity, acting on paired donors, with incorporation or reduction of molecular oxygen"/>
    <property type="evidence" value="ECO:0007669"/>
    <property type="project" value="InterPro"/>
</dbReference>
<accession>A0A9P9JXT3</accession>
<sequence>MGFLHVAIALVPLSWMASNLWALYLNYQAARASGLPILICPFDPENVFYIIISVPLRPVFERILPAAFYDAIKVTIFGWEFRDKHDLHDRLGPAFILVTPATNQLQCADPAMAQVILARRKDFVQSPTASKVMNFLGENIVTADGESWSRQRRIVAPSLNERVSKVVWKESAEQASQMAGFMLGMPKGESRDTIEGLRVIAINVLGQVVYGQPKPFGPMELPRDPDSSMSYIDAISLCTEQLVVAALVPARLLRLPVMPKTLQTVGAALHNLPTLTKNMLHQERRRTASGAGAPDNIMSMLVRLSDQEKVKGHDELLGRASQYLTEDEIAGNMFVFTAAGFDTTANTMAYAITLLAAYPEWQLWIQDELDLVLGADKGSGLPEYSTTFPKLTRCLALMIETLRLFPPVMHIARSIQSTQSITANGKTYHIIGPCTVYINSACLHTYPSIWGEDSTSFNPSRWLTPGCTVENSQLITPEQSSFIPWSGGPRVCPGKKMSQVEFVAIIATLFRTCRVEPVVKRAESMEQARERLVSLMQDSQPRLTLQMNRPKEVHLKWLRR</sequence>
<keyword evidence="4 6" id="KW-0479">Metal-binding</keyword>
<evidence type="ECO:0000256" key="3">
    <source>
        <dbReference type="ARBA" id="ARBA00022617"/>
    </source>
</evidence>
<protein>
    <submittedName>
        <fullName evidence="8">Cytochrome P450</fullName>
    </submittedName>
</protein>
<evidence type="ECO:0000256" key="1">
    <source>
        <dbReference type="ARBA" id="ARBA00001971"/>
    </source>
</evidence>
<comment type="cofactor">
    <cofactor evidence="1 6">
        <name>heme</name>
        <dbReference type="ChEBI" id="CHEBI:30413"/>
    </cofactor>
</comment>
<evidence type="ECO:0000313" key="9">
    <source>
        <dbReference type="Proteomes" id="UP000736672"/>
    </source>
</evidence>
<evidence type="ECO:0000256" key="2">
    <source>
        <dbReference type="ARBA" id="ARBA00010617"/>
    </source>
</evidence>
<evidence type="ECO:0000256" key="7">
    <source>
        <dbReference type="RuleBase" id="RU000461"/>
    </source>
</evidence>
<evidence type="ECO:0000256" key="5">
    <source>
        <dbReference type="ARBA" id="ARBA00023004"/>
    </source>
</evidence>
<proteinExistence type="inferred from homology"/>
<dbReference type="PRINTS" id="PR00385">
    <property type="entry name" value="P450"/>
</dbReference>
<evidence type="ECO:0000256" key="4">
    <source>
        <dbReference type="ARBA" id="ARBA00022723"/>
    </source>
</evidence>
<dbReference type="CDD" id="cd11070">
    <property type="entry name" value="CYP56-like"/>
    <property type="match status" value="1"/>
</dbReference>
<dbReference type="PANTHER" id="PTHR24305">
    <property type="entry name" value="CYTOCHROME P450"/>
    <property type="match status" value="1"/>
</dbReference>
<dbReference type="PRINTS" id="PR00463">
    <property type="entry name" value="EP450I"/>
</dbReference>
<keyword evidence="9" id="KW-1185">Reference proteome</keyword>
<dbReference type="EMBL" id="JAGTJS010000023">
    <property type="protein sequence ID" value="KAH7237161.1"/>
    <property type="molecule type" value="Genomic_DNA"/>
</dbReference>
<dbReference type="Pfam" id="PF00067">
    <property type="entry name" value="p450"/>
    <property type="match status" value="1"/>
</dbReference>
<dbReference type="GO" id="GO:0004497">
    <property type="term" value="F:monooxygenase activity"/>
    <property type="evidence" value="ECO:0007669"/>
    <property type="project" value="UniProtKB-KW"/>
</dbReference>
<comment type="caution">
    <text evidence="8">The sequence shown here is derived from an EMBL/GenBank/DDBJ whole genome shotgun (WGS) entry which is preliminary data.</text>
</comment>